<keyword evidence="3" id="KW-0408">Iron</keyword>
<evidence type="ECO:0000259" key="5">
    <source>
        <dbReference type="PROSITE" id="PS51918"/>
    </source>
</evidence>
<organism evidence="6 7">
    <name type="scientific">Tepidibacter thalassicus DSM 15285</name>
    <dbReference type="NCBI Taxonomy" id="1123350"/>
    <lineage>
        <taxon>Bacteria</taxon>
        <taxon>Bacillati</taxon>
        <taxon>Bacillota</taxon>
        <taxon>Clostridia</taxon>
        <taxon>Peptostreptococcales</taxon>
        <taxon>Peptostreptococcaceae</taxon>
        <taxon>Tepidibacter</taxon>
    </lineage>
</organism>
<protein>
    <submittedName>
        <fullName evidence="6">Biotin synthase</fullName>
    </submittedName>
</protein>
<dbReference type="PROSITE" id="PS51918">
    <property type="entry name" value="RADICAL_SAM"/>
    <property type="match status" value="1"/>
</dbReference>
<reference evidence="7" key="1">
    <citation type="submission" date="2016-11" db="EMBL/GenBank/DDBJ databases">
        <authorList>
            <person name="Varghese N."/>
            <person name="Submissions S."/>
        </authorList>
    </citation>
    <scope>NUCLEOTIDE SEQUENCE [LARGE SCALE GENOMIC DNA]</scope>
    <source>
        <strain evidence="7">DSM 15285</strain>
    </source>
</reference>
<dbReference type="Pfam" id="PF04055">
    <property type="entry name" value="Radical_SAM"/>
    <property type="match status" value="1"/>
</dbReference>
<feature type="domain" description="Radical SAM core" evidence="5">
    <location>
        <begin position="20"/>
        <end position="240"/>
    </location>
</feature>
<evidence type="ECO:0000256" key="4">
    <source>
        <dbReference type="ARBA" id="ARBA00023014"/>
    </source>
</evidence>
<evidence type="ECO:0000256" key="3">
    <source>
        <dbReference type="ARBA" id="ARBA00023004"/>
    </source>
</evidence>
<evidence type="ECO:0000313" key="7">
    <source>
        <dbReference type="Proteomes" id="UP000242520"/>
    </source>
</evidence>
<keyword evidence="1" id="KW-0949">S-adenosyl-L-methionine</keyword>
<dbReference type="GO" id="GO:0051536">
    <property type="term" value="F:iron-sulfur cluster binding"/>
    <property type="evidence" value="ECO:0007669"/>
    <property type="project" value="UniProtKB-KW"/>
</dbReference>
<dbReference type="PANTHER" id="PTHR43726:SF1">
    <property type="entry name" value="BIOTIN SYNTHASE"/>
    <property type="match status" value="1"/>
</dbReference>
<keyword evidence="4" id="KW-0411">Iron-sulfur</keyword>
<dbReference type="InterPro" id="IPR058240">
    <property type="entry name" value="rSAM_sf"/>
</dbReference>
<evidence type="ECO:0000256" key="1">
    <source>
        <dbReference type="ARBA" id="ARBA00022691"/>
    </source>
</evidence>
<dbReference type="SFLD" id="SFLDG01098">
    <property type="entry name" value="Uncharacterised_Radical_SAM_Su"/>
    <property type="match status" value="1"/>
</dbReference>
<dbReference type="RefSeq" id="WP_072724934.1">
    <property type="nucleotide sequence ID" value="NZ_FQXH01000012.1"/>
</dbReference>
<dbReference type="InterPro" id="IPR013785">
    <property type="entry name" value="Aldolase_TIM"/>
</dbReference>
<dbReference type="GO" id="GO:0046872">
    <property type="term" value="F:metal ion binding"/>
    <property type="evidence" value="ECO:0007669"/>
    <property type="project" value="UniProtKB-KW"/>
</dbReference>
<evidence type="ECO:0000256" key="2">
    <source>
        <dbReference type="ARBA" id="ARBA00022723"/>
    </source>
</evidence>
<dbReference type="SMART" id="SM00729">
    <property type="entry name" value="Elp3"/>
    <property type="match status" value="1"/>
</dbReference>
<evidence type="ECO:0000313" key="6">
    <source>
        <dbReference type="EMBL" id="SHH25039.1"/>
    </source>
</evidence>
<dbReference type="Gene3D" id="3.20.20.70">
    <property type="entry name" value="Aldolase class I"/>
    <property type="match status" value="1"/>
</dbReference>
<keyword evidence="2" id="KW-0479">Metal-binding</keyword>
<dbReference type="SFLD" id="SFLDG01082">
    <property type="entry name" value="B12-binding_domain_containing"/>
    <property type="match status" value="1"/>
</dbReference>
<dbReference type="InterPro" id="IPR007197">
    <property type="entry name" value="rSAM"/>
</dbReference>
<name>A0A1M5RG86_9FIRM</name>
<dbReference type="InterPro" id="IPR006638">
    <property type="entry name" value="Elp3/MiaA/NifB-like_rSAM"/>
</dbReference>
<proteinExistence type="predicted"/>
<dbReference type="PANTHER" id="PTHR43726">
    <property type="entry name" value="3-METHYLORNITHINE SYNTHASE"/>
    <property type="match status" value="1"/>
</dbReference>
<dbReference type="OrthoDB" id="5495221at2"/>
<dbReference type="GO" id="GO:0016740">
    <property type="term" value="F:transferase activity"/>
    <property type="evidence" value="ECO:0007669"/>
    <property type="project" value="TreeGrafter"/>
</dbReference>
<sequence length="318" mass="36666">MIRVSCGTAMELNILNGKLAIAPTTAYFMIGNKCNNKCAFCSQSIESTSRKDKLSRVLWPEFEKKEILNALLNYKKNNIKRICLQVMGSNESLKETIDFIKYIKLNLNIPISVSAKIENEENLKKLFDIGVNKIGIAIDGANKEVYEKVKGDDFEQKIKFIKDMGNKYTDKITTHIIVGLGETHEDIFILYEDLIKNNVTVSLFAFTPVRGTKLEKHEPPSIESYRRVQLMTYLIKKGYTKDKFKFENGYLTYISPIDISIYEEIKMGMPFKISGCKYCNRPYYNERPGGTIYNYSRSLNREECSNAILELNMELKEY</sequence>
<dbReference type="Proteomes" id="UP000242520">
    <property type="component" value="Unassembled WGS sequence"/>
</dbReference>
<keyword evidence="7" id="KW-1185">Reference proteome</keyword>
<dbReference type="AlphaFoldDB" id="A0A1M5RG86"/>
<dbReference type="SFLD" id="SFLDS00029">
    <property type="entry name" value="Radical_SAM"/>
    <property type="match status" value="1"/>
</dbReference>
<dbReference type="SUPFAM" id="SSF102114">
    <property type="entry name" value="Radical SAM enzymes"/>
    <property type="match status" value="1"/>
</dbReference>
<dbReference type="EMBL" id="FQXH01000012">
    <property type="protein sequence ID" value="SHH25039.1"/>
    <property type="molecule type" value="Genomic_DNA"/>
</dbReference>
<gene>
    <name evidence="6" type="ORF">SAMN02744040_01361</name>
</gene>
<dbReference type="STRING" id="1123350.SAMN02744040_01361"/>
<accession>A0A1M5RG86</accession>
<dbReference type="InterPro" id="IPR034422">
    <property type="entry name" value="HydE/PylB-like"/>
</dbReference>
<dbReference type="CDD" id="cd01335">
    <property type="entry name" value="Radical_SAM"/>
    <property type="match status" value="1"/>
</dbReference>